<dbReference type="PANTHER" id="PTHR46513">
    <property type="entry name" value="VITELLOGENIN RECEPTOR-LIKE PROTEIN-RELATED-RELATED"/>
    <property type="match status" value="1"/>
</dbReference>
<dbReference type="PANTHER" id="PTHR46513:SF13">
    <property type="entry name" value="EGF-LIKE DOMAIN-CONTAINING PROTEIN"/>
    <property type="match status" value="1"/>
</dbReference>
<keyword evidence="8" id="KW-0472">Membrane</keyword>
<dbReference type="EnsemblMetazoa" id="XM_022809261">
    <property type="protein sequence ID" value="XP_022664996"/>
    <property type="gene ID" value="LOC111252004"/>
</dbReference>
<accession>A0A7M7KCV4</accession>
<sequence>MKICLGRGRKTLATALSLLAALGFASSGGGAASAASTAVAQQSNTNSNNNNNNVHNEEEPAFLIAGVSSGLIRLSTDGETVRYPIGGGGKLGDPEVAKIFNSTSGSVITVDTVYKDDGLWVYWSTLRSIQKGRLGMHANQPVITDAQVLVNSYLESVEGLRIDWINDNLYWVESKKRHIEVARLDGSMRASLLGPLGKPRGLALDPRSDVLFWSDWNDRQPCIERNSLAGKKRRVIVNVTDYKGGLPNGLTLDLATKRVFWIDALSKAIHSTTYEGTEHNMVLSIEALAVRPFSIDILHRPTDEQVIIWTDFSTYKAFRGSKEIFSSRTDRIFHATVVHRSKKPNDVVKGPCRKNNGDCSHLCSTSCLCPYGTIHDPSNARSCVPHKDTFLYATDTKQPGLRVYLSDTKLHKFVFPPLRLNMSNTQVAFDASHDRLYWFENSVVMVHYYKNESTERFLNFGARYRIKALAIERHTIFVGFTVPVNGIPRHEVVACNMLTKNCANVAGDRGGQVVSLAVDRDKLFWLERDRYAYESDRISVKQSLINGSNEMLLHTMYIDRNHQPKRLKIMEDQVCFTEVANSTIFCVKQNVLYVANSSFHLSQRTTLGDDRESVEIAVTNDRKSLSYAKKFLIYLAGETEPRNVTDQVVAMDYFSKESHGSYRGGRFEDCGCPHGVCLGGRCVPSGGSDTLLYFLQSHKVAAFPLTQNLSLAPMVIHSELGDRNIDALHVANNGRVYVTIGPDLHESRLDGLGLKQLLRMQPPVVGKVSAIASDLLSGRLYFATCCAVYSTRLDGTDLQVVINGTYRIMGLAVHPVKKLLFWSESGGYSPKIERINLKDPRNSRRTIVNDDLIRLNGITVDGDHVYWCDSGTGMIGRSDLEGRHRAIVVQRSGNWHLSPVAVAVYHSVVFWIDSTYSGGALMFLQRGRRPAPSTWSRYLGPNVSHLQLYDKSILQGYNNSAALDGGSRERMSVFDPVISCQGFCLNGGSCELPPNDAPLVIGVGPQCLCQANYTGNRCQYLASYLFDQPVLHRDEGMDLKVILLPLSVGVVLIPILCLISWWRTRRVWRDAMQSRCSLSSNRDNHNLEALPIDAQYETSFAQDADNILLMPISCRYKAKCIYPYCLTRCSVQGGARCVMDILRRDGADGDIF</sequence>
<dbReference type="SMART" id="SM00135">
    <property type="entry name" value="LY"/>
    <property type="match status" value="5"/>
</dbReference>
<dbReference type="OMA" id="RGILHPH"/>
<dbReference type="PROSITE" id="PS51120">
    <property type="entry name" value="LDLRB"/>
    <property type="match status" value="3"/>
</dbReference>
<dbReference type="InterPro" id="IPR011042">
    <property type="entry name" value="6-blade_b-propeller_TolB-like"/>
</dbReference>
<keyword evidence="4 6" id="KW-1015">Disulfide bond</keyword>
<dbReference type="InParanoid" id="A0A7M7KCV4"/>
<dbReference type="InterPro" id="IPR050778">
    <property type="entry name" value="Cueball_EGF_LRP_Nidogen"/>
</dbReference>
<evidence type="ECO:0000256" key="7">
    <source>
        <dbReference type="PROSITE-ProRule" id="PRU00461"/>
    </source>
</evidence>
<dbReference type="RefSeq" id="XP_022664996.1">
    <property type="nucleotide sequence ID" value="XM_022809261.1"/>
</dbReference>
<comment type="caution">
    <text evidence="6">Lacks conserved residue(s) required for the propagation of feature annotation.</text>
</comment>
<evidence type="ECO:0000256" key="3">
    <source>
        <dbReference type="ARBA" id="ARBA00022737"/>
    </source>
</evidence>
<dbReference type="Pfam" id="PF00058">
    <property type="entry name" value="Ldl_recept_b"/>
    <property type="match status" value="2"/>
</dbReference>
<keyword evidence="3" id="KW-0677">Repeat</keyword>
<dbReference type="RefSeq" id="XP_022665000.1">
    <property type="nucleotide sequence ID" value="XM_022809265.1"/>
</dbReference>
<dbReference type="KEGG" id="vde:111252004"/>
<dbReference type="AlphaFoldDB" id="A0A7M7KCV4"/>
<keyword evidence="12" id="KW-1185">Reference proteome</keyword>
<dbReference type="InterPro" id="IPR000033">
    <property type="entry name" value="LDLR_classB_rpt"/>
</dbReference>
<feature type="domain" description="EGF-like" evidence="10">
    <location>
        <begin position="976"/>
        <end position="1019"/>
    </location>
</feature>
<keyword evidence="8" id="KW-0812">Transmembrane</keyword>
<dbReference type="InterPro" id="IPR000742">
    <property type="entry name" value="EGF"/>
</dbReference>
<feature type="chain" id="PRO_5033597058" description="EGF-like domain-containing protein" evidence="9">
    <location>
        <begin position="28"/>
        <end position="1152"/>
    </location>
</feature>
<dbReference type="RefSeq" id="XP_022664997.1">
    <property type="nucleotide sequence ID" value="XM_022809262.1"/>
</dbReference>
<feature type="repeat" description="LDL-receptor class B" evidence="7">
    <location>
        <begin position="209"/>
        <end position="256"/>
    </location>
</feature>
<dbReference type="SMART" id="SM00181">
    <property type="entry name" value="EGF"/>
    <property type="match status" value="2"/>
</dbReference>
<evidence type="ECO:0000256" key="5">
    <source>
        <dbReference type="ARBA" id="ARBA00023180"/>
    </source>
</evidence>
<dbReference type="PROSITE" id="PS00022">
    <property type="entry name" value="EGF_1"/>
    <property type="match status" value="1"/>
</dbReference>
<dbReference type="EnsemblMetazoa" id="XM_022809262">
    <property type="protein sequence ID" value="XP_022664997"/>
    <property type="gene ID" value="LOC111252004"/>
</dbReference>
<dbReference type="SUPFAM" id="SSF57196">
    <property type="entry name" value="EGF/Laminin"/>
    <property type="match status" value="1"/>
</dbReference>
<evidence type="ECO:0000313" key="12">
    <source>
        <dbReference type="Proteomes" id="UP000594260"/>
    </source>
</evidence>
<evidence type="ECO:0000313" key="11">
    <source>
        <dbReference type="EnsemblMetazoa" id="XP_022664996"/>
    </source>
</evidence>
<evidence type="ECO:0000256" key="2">
    <source>
        <dbReference type="ARBA" id="ARBA00022729"/>
    </source>
</evidence>
<dbReference type="PROSITE" id="PS50026">
    <property type="entry name" value="EGF_3"/>
    <property type="match status" value="1"/>
</dbReference>
<keyword evidence="2 9" id="KW-0732">Signal</keyword>
<dbReference type="GeneID" id="111252004"/>
<feature type="repeat" description="LDL-receptor class B" evidence="7">
    <location>
        <begin position="167"/>
        <end position="208"/>
    </location>
</feature>
<dbReference type="Proteomes" id="UP000594260">
    <property type="component" value="Unplaced"/>
</dbReference>
<protein>
    <recommendedName>
        <fullName evidence="10">EGF-like domain-containing protein</fullName>
    </recommendedName>
</protein>
<dbReference type="SUPFAM" id="SSF63825">
    <property type="entry name" value="YWTD domain"/>
    <property type="match status" value="3"/>
</dbReference>
<evidence type="ECO:0000256" key="6">
    <source>
        <dbReference type="PROSITE-ProRule" id="PRU00076"/>
    </source>
</evidence>
<dbReference type="Gene3D" id="2.120.10.30">
    <property type="entry name" value="TolB, C-terminal domain"/>
    <property type="match status" value="3"/>
</dbReference>
<evidence type="ECO:0000256" key="4">
    <source>
        <dbReference type="ARBA" id="ARBA00023157"/>
    </source>
</evidence>
<keyword evidence="8" id="KW-1133">Transmembrane helix</keyword>
<dbReference type="Gene3D" id="2.10.25.10">
    <property type="entry name" value="Laminin"/>
    <property type="match status" value="1"/>
</dbReference>
<dbReference type="EnsemblMetazoa" id="XM_022809263">
    <property type="protein sequence ID" value="XP_022664998"/>
    <property type="gene ID" value="LOC111252004"/>
</dbReference>
<evidence type="ECO:0000256" key="1">
    <source>
        <dbReference type="ARBA" id="ARBA00022536"/>
    </source>
</evidence>
<keyword evidence="1 6" id="KW-0245">EGF-like domain</keyword>
<evidence type="ECO:0000259" key="10">
    <source>
        <dbReference type="PROSITE" id="PS50026"/>
    </source>
</evidence>
<feature type="transmembrane region" description="Helical" evidence="8">
    <location>
        <begin position="1042"/>
        <end position="1062"/>
    </location>
</feature>
<dbReference type="RefSeq" id="XP_022664998.1">
    <property type="nucleotide sequence ID" value="XM_022809263.1"/>
</dbReference>
<dbReference type="FunFam" id="2.120.10.30:FF:000241">
    <property type="entry name" value="Low-density lipoprotein receptor-related protein 6"/>
    <property type="match status" value="1"/>
</dbReference>
<dbReference type="OrthoDB" id="9990982at2759"/>
<organism evidence="11 12">
    <name type="scientific">Varroa destructor</name>
    <name type="common">Honeybee mite</name>
    <dbReference type="NCBI Taxonomy" id="109461"/>
    <lineage>
        <taxon>Eukaryota</taxon>
        <taxon>Metazoa</taxon>
        <taxon>Ecdysozoa</taxon>
        <taxon>Arthropoda</taxon>
        <taxon>Chelicerata</taxon>
        <taxon>Arachnida</taxon>
        <taxon>Acari</taxon>
        <taxon>Parasitiformes</taxon>
        <taxon>Mesostigmata</taxon>
        <taxon>Gamasina</taxon>
        <taxon>Dermanyssoidea</taxon>
        <taxon>Varroidae</taxon>
        <taxon>Varroa</taxon>
    </lineage>
</organism>
<name>A0A7M7KCV4_VARDE</name>
<dbReference type="EnsemblMetazoa" id="XM_022809265">
    <property type="protein sequence ID" value="XP_022665000"/>
    <property type="gene ID" value="LOC111252004"/>
</dbReference>
<feature type="disulfide bond" evidence="6">
    <location>
        <begin position="980"/>
        <end position="990"/>
    </location>
</feature>
<feature type="disulfide bond" evidence="6">
    <location>
        <begin position="1009"/>
        <end position="1018"/>
    </location>
</feature>
<evidence type="ECO:0000256" key="8">
    <source>
        <dbReference type="SAM" id="Phobius"/>
    </source>
</evidence>
<keyword evidence="5" id="KW-0325">Glycoprotein</keyword>
<feature type="repeat" description="LDL-receptor class B" evidence="7">
    <location>
        <begin position="863"/>
        <end position="908"/>
    </location>
</feature>
<reference evidence="11" key="1">
    <citation type="submission" date="2021-01" db="UniProtKB">
        <authorList>
            <consortium name="EnsemblMetazoa"/>
        </authorList>
    </citation>
    <scope>IDENTIFICATION</scope>
</reference>
<evidence type="ECO:0000256" key="9">
    <source>
        <dbReference type="SAM" id="SignalP"/>
    </source>
</evidence>
<proteinExistence type="predicted"/>
<feature type="signal peptide" evidence="9">
    <location>
        <begin position="1"/>
        <end position="27"/>
    </location>
</feature>